<dbReference type="OrthoDB" id="5863943at2759"/>
<dbReference type="EMBL" id="BGPR01101353">
    <property type="protein sequence ID" value="GBM59398.1"/>
    <property type="molecule type" value="Genomic_DNA"/>
</dbReference>
<proteinExistence type="predicted"/>
<keyword evidence="2" id="KW-1185">Reference proteome</keyword>
<accession>A0A4Y2H3Q4</accession>
<dbReference type="AlphaFoldDB" id="A0A4Y2H3Q4"/>
<gene>
    <name evidence="1" type="ORF">AVEN_47550_1</name>
</gene>
<protein>
    <submittedName>
        <fullName evidence="1">Uncharacterized protein</fullName>
    </submittedName>
</protein>
<reference evidence="1 2" key="1">
    <citation type="journal article" date="2019" name="Sci. Rep.">
        <title>Orb-weaving spider Araneus ventricosus genome elucidates the spidroin gene catalogue.</title>
        <authorList>
            <person name="Kono N."/>
            <person name="Nakamura H."/>
            <person name="Ohtoshi R."/>
            <person name="Moran D.A.P."/>
            <person name="Shinohara A."/>
            <person name="Yoshida Y."/>
            <person name="Fujiwara M."/>
            <person name="Mori M."/>
            <person name="Tomita M."/>
            <person name="Arakawa K."/>
        </authorList>
    </citation>
    <scope>NUCLEOTIDE SEQUENCE [LARGE SCALE GENOMIC DNA]</scope>
</reference>
<evidence type="ECO:0000313" key="1">
    <source>
        <dbReference type="EMBL" id="GBM59398.1"/>
    </source>
</evidence>
<sequence length="108" mass="12333">MSSPVTGARINSSPTNGKGGGTFMNMIICSIFTKKNFKMSCRFHIPYHGMRQQPRDHITDCVVIVGPTGTGKTDQIRDNYDLQDIYWKQHRPCRDGYTNQNVVIFDEF</sequence>
<evidence type="ECO:0000313" key="2">
    <source>
        <dbReference type="Proteomes" id="UP000499080"/>
    </source>
</evidence>
<comment type="caution">
    <text evidence="1">The sequence shown here is derived from an EMBL/GenBank/DDBJ whole genome shotgun (WGS) entry which is preliminary data.</text>
</comment>
<dbReference type="Proteomes" id="UP000499080">
    <property type="component" value="Unassembled WGS sequence"/>
</dbReference>
<organism evidence="1 2">
    <name type="scientific">Araneus ventricosus</name>
    <name type="common">Orbweaver spider</name>
    <name type="synonym">Epeira ventricosa</name>
    <dbReference type="NCBI Taxonomy" id="182803"/>
    <lineage>
        <taxon>Eukaryota</taxon>
        <taxon>Metazoa</taxon>
        <taxon>Ecdysozoa</taxon>
        <taxon>Arthropoda</taxon>
        <taxon>Chelicerata</taxon>
        <taxon>Arachnida</taxon>
        <taxon>Araneae</taxon>
        <taxon>Araneomorphae</taxon>
        <taxon>Entelegynae</taxon>
        <taxon>Araneoidea</taxon>
        <taxon>Araneidae</taxon>
        <taxon>Araneus</taxon>
    </lineage>
</organism>
<name>A0A4Y2H3Q4_ARAVE</name>